<keyword evidence="1" id="KW-0547">Nucleotide-binding</keyword>
<feature type="compositionally biased region" description="Low complexity" evidence="3">
    <location>
        <begin position="539"/>
        <end position="553"/>
    </location>
</feature>
<feature type="compositionally biased region" description="Gly residues" evidence="3">
    <location>
        <begin position="505"/>
        <end position="515"/>
    </location>
</feature>
<sequence>MGRDAPNPTIRILMLGAAGVGKNCLESRFTTMTFPPPYNPALTLSSRRYFTLSPIHAAGDCEDEIQPETDKKGAVVTVEQRLGTSSTGTTPPSSPTSPRQPVTTTTADDTNSLDDRTLVASSVGSSLCNACARENNTYLVEVINYPGLQSPTVRKQVHAKADYDAVLLVYDVTSSASFDAMAALHAEIPVCTRKNHQAHHRRAVPHASSTRSRTSGWFGGGGNEMGTTGSGEIVVGLVGNRCDVDEEGEEDDNVEVLSPVAGPSTVTEDDLLHPLYRESILYEELMASREASRKAKPKKPDVKKETPEEVPDAAAARIEASKNDDIHKWLQISRPAPSLMLSLPVDGPFLSPALTDSMKPLEKTKTAKPPQKRRRQVTPSDGETLAQALQLPVPFLETSAKTGHHVERALEQLVRAVLAEMGRDASGINKAGKTCRHKVGGSKGKQKEKQKVHNLVISSPTLPESIKSPRSKVVTPPSPKNDNVAAQRPLSVAIFADATTWTDNDGGGGKVGGRGGGEEEEGVAVSTADNVAVVSPVQSLHSAHSNHSVHSASPVQTQRLPAPAPPPIQRRESVMGRMRKVFWRKSQPEQPADISV</sequence>
<feature type="region of interest" description="Disordered" evidence="3">
    <location>
        <begin position="289"/>
        <end position="312"/>
    </location>
</feature>
<dbReference type="InterPro" id="IPR001806">
    <property type="entry name" value="Small_GTPase"/>
</dbReference>
<dbReference type="PANTHER" id="PTHR24070">
    <property type="entry name" value="RAS, DI-RAS, AND RHEB FAMILY MEMBERS OF SMALL GTPASE SUPERFAMILY"/>
    <property type="match status" value="1"/>
</dbReference>
<comment type="caution">
    <text evidence="4">The sequence shown here is derived from an EMBL/GenBank/DDBJ whole genome shotgun (WGS) entry which is preliminary data.</text>
</comment>
<dbReference type="PROSITE" id="PS51421">
    <property type="entry name" value="RAS"/>
    <property type="match status" value="1"/>
</dbReference>
<feature type="region of interest" description="Disordered" evidence="3">
    <location>
        <begin position="538"/>
        <end position="572"/>
    </location>
</feature>
<evidence type="ECO:0000313" key="5">
    <source>
        <dbReference type="Proteomes" id="UP001642406"/>
    </source>
</evidence>
<dbReference type="EMBL" id="CAWUHC010000012">
    <property type="protein sequence ID" value="CAK7214343.1"/>
    <property type="molecule type" value="Genomic_DNA"/>
</dbReference>
<dbReference type="PROSITE" id="PS51419">
    <property type="entry name" value="RAB"/>
    <property type="match status" value="1"/>
</dbReference>
<name>A0ABP0B4A4_9PEZI</name>
<feature type="region of interest" description="Disordered" evidence="3">
    <location>
        <begin position="199"/>
        <end position="223"/>
    </location>
</feature>
<gene>
    <name evidence="4" type="ORF">SBRCBS47491_002108</name>
</gene>
<feature type="compositionally biased region" description="Low complexity" evidence="3">
    <location>
        <begin position="84"/>
        <end position="106"/>
    </location>
</feature>
<reference evidence="4 5" key="1">
    <citation type="submission" date="2024-01" db="EMBL/GenBank/DDBJ databases">
        <authorList>
            <person name="Allen C."/>
            <person name="Tagirdzhanova G."/>
        </authorList>
    </citation>
    <scope>NUCLEOTIDE SEQUENCE [LARGE SCALE GENOMIC DNA]</scope>
</reference>
<protein>
    <submittedName>
        <fullName evidence="4">Uncharacterized protein</fullName>
    </submittedName>
</protein>
<accession>A0ABP0B4A4</accession>
<feature type="region of interest" description="Disordered" evidence="3">
    <location>
        <begin position="352"/>
        <end position="383"/>
    </location>
</feature>
<feature type="region of interest" description="Disordered" evidence="3">
    <location>
        <begin position="80"/>
        <end position="112"/>
    </location>
</feature>
<dbReference type="InterPro" id="IPR020849">
    <property type="entry name" value="Small_GTPase_Ras-type"/>
</dbReference>
<dbReference type="SUPFAM" id="SSF52540">
    <property type="entry name" value="P-loop containing nucleoside triphosphate hydrolases"/>
    <property type="match status" value="1"/>
</dbReference>
<dbReference type="InterPro" id="IPR027417">
    <property type="entry name" value="P-loop_NTPase"/>
</dbReference>
<feature type="compositionally biased region" description="Basic and acidic residues" evidence="3">
    <location>
        <begin position="289"/>
        <end position="307"/>
    </location>
</feature>
<feature type="region of interest" description="Disordered" evidence="3">
    <location>
        <begin position="501"/>
        <end position="520"/>
    </location>
</feature>
<keyword evidence="2" id="KW-0342">GTP-binding</keyword>
<evidence type="ECO:0000313" key="4">
    <source>
        <dbReference type="EMBL" id="CAK7214343.1"/>
    </source>
</evidence>
<evidence type="ECO:0000256" key="2">
    <source>
        <dbReference type="ARBA" id="ARBA00023134"/>
    </source>
</evidence>
<dbReference type="Pfam" id="PF00071">
    <property type="entry name" value="Ras"/>
    <property type="match status" value="1"/>
</dbReference>
<feature type="compositionally biased region" description="Basic residues" evidence="3">
    <location>
        <begin position="433"/>
        <end position="444"/>
    </location>
</feature>
<evidence type="ECO:0000256" key="1">
    <source>
        <dbReference type="ARBA" id="ARBA00022741"/>
    </source>
</evidence>
<feature type="region of interest" description="Disordered" evidence="3">
    <location>
        <begin position="428"/>
        <end position="484"/>
    </location>
</feature>
<dbReference type="Proteomes" id="UP001642406">
    <property type="component" value="Unassembled WGS sequence"/>
</dbReference>
<keyword evidence="5" id="KW-1185">Reference proteome</keyword>
<organism evidence="4 5">
    <name type="scientific">Sporothrix bragantina</name>
    <dbReference type="NCBI Taxonomy" id="671064"/>
    <lineage>
        <taxon>Eukaryota</taxon>
        <taxon>Fungi</taxon>
        <taxon>Dikarya</taxon>
        <taxon>Ascomycota</taxon>
        <taxon>Pezizomycotina</taxon>
        <taxon>Sordariomycetes</taxon>
        <taxon>Sordariomycetidae</taxon>
        <taxon>Ophiostomatales</taxon>
        <taxon>Ophiostomataceae</taxon>
        <taxon>Sporothrix</taxon>
    </lineage>
</organism>
<dbReference type="Gene3D" id="3.40.50.300">
    <property type="entry name" value="P-loop containing nucleotide triphosphate hydrolases"/>
    <property type="match status" value="2"/>
</dbReference>
<proteinExistence type="predicted"/>
<evidence type="ECO:0000256" key="3">
    <source>
        <dbReference type="SAM" id="MobiDB-lite"/>
    </source>
</evidence>